<evidence type="ECO:0000313" key="2">
    <source>
        <dbReference type="Proteomes" id="UP000199271"/>
    </source>
</evidence>
<dbReference type="Proteomes" id="UP000199271">
    <property type="component" value="Unassembled WGS sequence"/>
</dbReference>
<sequence length="102" mass="11715">MKFDAVIFLIKQEEGQDELGNSKPAKTRRKVYANPFSIGRSEFYNASQQGLKPELAFQINTAEYKGEQKVEFQGQQYDVYRDNSVGDRTTIYLKARIANGRN</sequence>
<proteinExistence type="predicted"/>
<protein>
    <recommendedName>
        <fullName evidence="3">Phage head-tail adapter protein</fullName>
    </recommendedName>
</protein>
<evidence type="ECO:0000313" key="1">
    <source>
        <dbReference type="EMBL" id="CUW10543.1"/>
    </source>
</evidence>
<accession>A0ABP2B8R8</accession>
<evidence type="ECO:0008006" key="3">
    <source>
        <dbReference type="Google" id="ProtNLM"/>
    </source>
</evidence>
<dbReference type="RefSeq" id="WP_060391492.1">
    <property type="nucleotide sequence ID" value="NZ_FBSY01000007.1"/>
</dbReference>
<keyword evidence="2" id="KW-1185">Reference proteome</keyword>
<reference evidence="1 2" key="1">
    <citation type="submission" date="2015-12" db="EMBL/GenBank/DDBJ databases">
        <authorList>
            <person name="Andreevskaya M."/>
        </authorList>
    </citation>
    <scope>NUCLEOTIDE SEQUENCE [LARGE SCALE GENOMIC DNA]</scope>
    <source>
        <strain evidence="1 2">C122c</strain>
    </source>
</reference>
<dbReference type="InterPro" id="IPR008767">
    <property type="entry name" value="Phage_SPP1_head-tail_adaptor"/>
</dbReference>
<comment type="caution">
    <text evidence="1">The sequence shown here is derived from an EMBL/GenBank/DDBJ whole genome shotgun (WGS) entry which is preliminary data.</text>
</comment>
<gene>
    <name evidence="1" type="ORF">C122C_0816</name>
</gene>
<dbReference type="EMBL" id="FBSY01000007">
    <property type="protein sequence ID" value="CUW10543.1"/>
    <property type="molecule type" value="Genomic_DNA"/>
</dbReference>
<organism evidence="1 2">
    <name type="scientific">Leuconostoc gasicomitatum</name>
    <dbReference type="NCBI Taxonomy" id="115778"/>
    <lineage>
        <taxon>Bacteria</taxon>
        <taxon>Bacillati</taxon>
        <taxon>Bacillota</taxon>
        <taxon>Bacilli</taxon>
        <taxon>Lactobacillales</taxon>
        <taxon>Lactobacillaceae</taxon>
        <taxon>Leuconostoc</taxon>
        <taxon>Leuconostoc gelidum group</taxon>
    </lineage>
</organism>
<dbReference type="NCBIfam" id="TIGR01563">
    <property type="entry name" value="gp16_SPP1"/>
    <property type="match status" value="1"/>
</dbReference>
<name>A0ABP2B8R8_9LACO</name>